<protein>
    <submittedName>
        <fullName evidence="1">Uncharacterized protein</fullName>
    </submittedName>
</protein>
<reference evidence="1" key="1">
    <citation type="journal article" date="2019" name="Environ. Microbiol.">
        <title>Fungal ecological strategies reflected in gene transcription - a case study of two litter decomposers.</title>
        <authorList>
            <person name="Barbi F."/>
            <person name="Kohler A."/>
            <person name="Barry K."/>
            <person name="Baskaran P."/>
            <person name="Daum C."/>
            <person name="Fauchery L."/>
            <person name="Ihrmark K."/>
            <person name="Kuo A."/>
            <person name="LaButti K."/>
            <person name="Lipzen A."/>
            <person name="Morin E."/>
            <person name="Grigoriev I.V."/>
            <person name="Henrissat B."/>
            <person name="Lindahl B."/>
            <person name="Martin F."/>
        </authorList>
    </citation>
    <scope>NUCLEOTIDE SEQUENCE</scope>
    <source>
        <strain evidence="1">JB14</strain>
    </source>
</reference>
<dbReference type="EMBL" id="ML771674">
    <property type="protein sequence ID" value="KAE9382366.1"/>
    <property type="molecule type" value="Genomic_DNA"/>
</dbReference>
<sequence>MSHYIPLRSLRQNSSRFISRTSTSKDARAGFNPHTGYIFSARSLSLRDMSFPDATTW</sequence>
<name>A0A6A4GA61_9AGAR</name>
<dbReference type="AlphaFoldDB" id="A0A6A4GA61"/>
<evidence type="ECO:0000313" key="2">
    <source>
        <dbReference type="Proteomes" id="UP000799118"/>
    </source>
</evidence>
<keyword evidence="2" id="KW-1185">Reference proteome</keyword>
<evidence type="ECO:0000313" key="1">
    <source>
        <dbReference type="EMBL" id="KAE9382366.1"/>
    </source>
</evidence>
<dbReference type="Proteomes" id="UP000799118">
    <property type="component" value="Unassembled WGS sequence"/>
</dbReference>
<organism evidence="1 2">
    <name type="scientific">Gymnopus androsaceus JB14</name>
    <dbReference type="NCBI Taxonomy" id="1447944"/>
    <lineage>
        <taxon>Eukaryota</taxon>
        <taxon>Fungi</taxon>
        <taxon>Dikarya</taxon>
        <taxon>Basidiomycota</taxon>
        <taxon>Agaricomycotina</taxon>
        <taxon>Agaricomycetes</taxon>
        <taxon>Agaricomycetidae</taxon>
        <taxon>Agaricales</taxon>
        <taxon>Marasmiineae</taxon>
        <taxon>Omphalotaceae</taxon>
        <taxon>Gymnopus</taxon>
    </lineage>
</organism>
<proteinExistence type="predicted"/>
<gene>
    <name evidence="1" type="ORF">BT96DRAFT_1010774</name>
</gene>
<accession>A0A6A4GA61</accession>